<accession>A0A0E9WR14</accession>
<reference evidence="1" key="1">
    <citation type="submission" date="2014-11" db="EMBL/GenBank/DDBJ databases">
        <authorList>
            <person name="Amaro Gonzalez C."/>
        </authorList>
    </citation>
    <scope>NUCLEOTIDE SEQUENCE</scope>
</reference>
<evidence type="ECO:0000313" key="1">
    <source>
        <dbReference type="EMBL" id="JAH91898.1"/>
    </source>
</evidence>
<reference evidence="1" key="2">
    <citation type="journal article" date="2015" name="Fish Shellfish Immunol.">
        <title>Early steps in the European eel (Anguilla anguilla)-Vibrio vulnificus interaction in the gills: Role of the RtxA13 toxin.</title>
        <authorList>
            <person name="Callol A."/>
            <person name="Pajuelo D."/>
            <person name="Ebbesson L."/>
            <person name="Teles M."/>
            <person name="MacKenzie S."/>
            <person name="Amaro C."/>
        </authorList>
    </citation>
    <scope>NUCLEOTIDE SEQUENCE</scope>
</reference>
<dbReference type="EMBL" id="GBXM01016679">
    <property type="protein sequence ID" value="JAH91898.1"/>
    <property type="molecule type" value="Transcribed_RNA"/>
</dbReference>
<dbReference type="AlphaFoldDB" id="A0A0E9WR14"/>
<sequence length="64" mass="7606">MMDTKSDTVHGQYCPTGNCQEAWIKIVLFLFFHILTLRPQSLSRTHTHTHTHTLIFKQLYKNLY</sequence>
<organism evidence="1">
    <name type="scientific">Anguilla anguilla</name>
    <name type="common">European freshwater eel</name>
    <name type="synonym">Muraena anguilla</name>
    <dbReference type="NCBI Taxonomy" id="7936"/>
    <lineage>
        <taxon>Eukaryota</taxon>
        <taxon>Metazoa</taxon>
        <taxon>Chordata</taxon>
        <taxon>Craniata</taxon>
        <taxon>Vertebrata</taxon>
        <taxon>Euteleostomi</taxon>
        <taxon>Actinopterygii</taxon>
        <taxon>Neopterygii</taxon>
        <taxon>Teleostei</taxon>
        <taxon>Anguilliformes</taxon>
        <taxon>Anguillidae</taxon>
        <taxon>Anguilla</taxon>
    </lineage>
</organism>
<proteinExistence type="predicted"/>
<name>A0A0E9WR14_ANGAN</name>
<protein>
    <submittedName>
        <fullName evidence="1">Uncharacterized protein</fullName>
    </submittedName>
</protein>